<evidence type="ECO:0000313" key="2">
    <source>
        <dbReference type="EMBL" id="KAK8483508.1"/>
    </source>
</evidence>
<protein>
    <submittedName>
        <fullName evidence="2">Uncharacterized protein</fullName>
    </submittedName>
</protein>
<keyword evidence="1" id="KW-0732">Signal</keyword>
<sequence length="109" mass="11933">MVRKTSGNTLFLSLLLILILLVQSDASRPTPAEVVVGKKDEAKSNYEEMKNLPPFPLIPFPNMPFAPPLQLPPLPFTPPFGVPSSPPFSGLPLPPFPFPRIPFLSPPPH</sequence>
<dbReference type="EMBL" id="JBBPBN010000646">
    <property type="protein sequence ID" value="KAK8483508.1"/>
    <property type="molecule type" value="Genomic_DNA"/>
</dbReference>
<organism evidence="2 3">
    <name type="scientific">Hibiscus sabdariffa</name>
    <name type="common">roselle</name>
    <dbReference type="NCBI Taxonomy" id="183260"/>
    <lineage>
        <taxon>Eukaryota</taxon>
        <taxon>Viridiplantae</taxon>
        <taxon>Streptophyta</taxon>
        <taxon>Embryophyta</taxon>
        <taxon>Tracheophyta</taxon>
        <taxon>Spermatophyta</taxon>
        <taxon>Magnoliopsida</taxon>
        <taxon>eudicotyledons</taxon>
        <taxon>Gunneridae</taxon>
        <taxon>Pentapetalae</taxon>
        <taxon>rosids</taxon>
        <taxon>malvids</taxon>
        <taxon>Malvales</taxon>
        <taxon>Malvaceae</taxon>
        <taxon>Malvoideae</taxon>
        <taxon>Hibiscus</taxon>
    </lineage>
</organism>
<proteinExistence type="predicted"/>
<reference evidence="2 3" key="1">
    <citation type="journal article" date="2024" name="G3 (Bethesda)">
        <title>Genome assembly of Hibiscus sabdariffa L. provides insights into metabolisms of medicinal natural products.</title>
        <authorList>
            <person name="Kim T."/>
        </authorList>
    </citation>
    <scope>NUCLEOTIDE SEQUENCE [LARGE SCALE GENOMIC DNA]</scope>
    <source>
        <strain evidence="2">TK-2024</strain>
        <tissue evidence="2">Old leaves</tissue>
    </source>
</reference>
<dbReference type="Proteomes" id="UP001396334">
    <property type="component" value="Unassembled WGS sequence"/>
</dbReference>
<accession>A0ABR1ZSB2</accession>
<feature type="signal peptide" evidence="1">
    <location>
        <begin position="1"/>
        <end position="26"/>
    </location>
</feature>
<name>A0ABR1ZSB2_9ROSI</name>
<feature type="chain" id="PRO_5047285768" evidence="1">
    <location>
        <begin position="27"/>
        <end position="109"/>
    </location>
</feature>
<keyword evidence="3" id="KW-1185">Reference proteome</keyword>
<evidence type="ECO:0000256" key="1">
    <source>
        <dbReference type="SAM" id="SignalP"/>
    </source>
</evidence>
<evidence type="ECO:0000313" key="3">
    <source>
        <dbReference type="Proteomes" id="UP001396334"/>
    </source>
</evidence>
<gene>
    <name evidence="2" type="ORF">V6N11_045156</name>
</gene>
<comment type="caution">
    <text evidence="2">The sequence shown here is derived from an EMBL/GenBank/DDBJ whole genome shotgun (WGS) entry which is preliminary data.</text>
</comment>